<evidence type="ECO:0000256" key="3">
    <source>
        <dbReference type="ARBA" id="ARBA00022989"/>
    </source>
</evidence>
<reference evidence="6 7" key="2">
    <citation type="journal article" date="2012" name="PLoS Pathog.">
        <title>Diverse lifestyles and strategies of plant pathogenesis encoded in the genomes of eighteen Dothideomycetes fungi.</title>
        <authorList>
            <person name="Ohm R.A."/>
            <person name="Feau N."/>
            <person name="Henrissat B."/>
            <person name="Schoch C.L."/>
            <person name="Horwitz B.A."/>
            <person name="Barry K.W."/>
            <person name="Condon B.J."/>
            <person name="Copeland A.C."/>
            <person name="Dhillon B."/>
            <person name="Glaser F."/>
            <person name="Hesse C.N."/>
            <person name="Kosti I."/>
            <person name="LaButti K."/>
            <person name="Lindquist E.A."/>
            <person name="Lucas S."/>
            <person name="Salamov A.A."/>
            <person name="Bradshaw R.E."/>
            <person name="Ciuffetti L."/>
            <person name="Hamelin R.C."/>
            <person name="Kema G.H.J."/>
            <person name="Lawrence C."/>
            <person name="Scott J.A."/>
            <person name="Spatafora J.W."/>
            <person name="Turgeon B.G."/>
            <person name="de Wit P.J.G.M."/>
            <person name="Zhong S."/>
            <person name="Goodwin S.B."/>
            <person name="Grigoriev I.V."/>
        </authorList>
    </citation>
    <scope>NUCLEOTIDE SEQUENCE [LARGE SCALE GENOMIC DNA]</scope>
    <source>
        <strain evidence="7">NZE10 / CBS 128990</strain>
    </source>
</reference>
<feature type="transmembrane region" description="Helical" evidence="5">
    <location>
        <begin position="530"/>
        <end position="551"/>
    </location>
</feature>
<keyword evidence="2 5" id="KW-0812">Transmembrane</keyword>
<dbReference type="eggNOG" id="KOG1287">
    <property type="taxonomic scope" value="Eukaryota"/>
</dbReference>
<keyword evidence="4 5" id="KW-0472">Membrane</keyword>
<dbReference type="GO" id="GO:0015179">
    <property type="term" value="F:L-amino acid transmembrane transporter activity"/>
    <property type="evidence" value="ECO:0007669"/>
    <property type="project" value="TreeGrafter"/>
</dbReference>
<gene>
    <name evidence="6" type="ORF">DOTSEDRAFT_73701</name>
</gene>
<protein>
    <recommendedName>
        <fullName evidence="8">Amino acid permease/ SLC12A domain-containing protein</fullName>
    </recommendedName>
</protein>
<feature type="transmembrane region" description="Helical" evidence="5">
    <location>
        <begin position="137"/>
        <end position="159"/>
    </location>
</feature>
<feature type="transmembrane region" description="Helical" evidence="5">
    <location>
        <begin position="422"/>
        <end position="443"/>
    </location>
</feature>
<dbReference type="InterPro" id="IPR050598">
    <property type="entry name" value="AminoAcid_Transporter"/>
</dbReference>
<reference evidence="7" key="1">
    <citation type="journal article" date="2012" name="PLoS Genet.">
        <title>The genomes of the fungal plant pathogens Cladosporium fulvum and Dothistroma septosporum reveal adaptation to different hosts and lifestyles but also signatures of common ancestry.</title>
        <authorList>
            <person name="de Wit P.J.G.M."/>
            <person name="van der Burgt A."/>
            <person name="Oekmen B."/>
            <person name="Stergiopoulos I."/>
            <person name="Abd-Elsalam K.A."/>
            <person name="Aerts A.L."/>
            <person name="Bahkali A.H."/>
            <person name="Beenen H.G."/>
            <person name="Chettri P."/>
            <person name="Cox M.P."/>
            <person name="Datema E."/>
            <person name="de Vries R.P."/>
            <person name="Dhillon B."/>
            <person name="Ganley A.R."/>
            <person name="Griffiths S.A."/>
            <person name="Guo Y."/>
            <person name="Hamelin R.C."/>
            <person name="Henrissat B."/>
            <person name="Kabir M.S."/>
            <person name="Jashni M.K."/>
            <person name="Kema G."/>
            <person name="Klaubauf S."/>
            <person name="Lapidus A."/>
            <person name="Levasseur A."/>
            <person name="Lindquist E."/>
            <person name="Mehrabi R."/>
            <person name="Ohm R.A."/>
            <person name="Owen T.J."/>
            <person name="Salamov A."/>
            <person name="Schwelm A."/>
            <person name="Schijlen E."/>
            <person name="Sun H."/>
            <person name="van den Burg H.A."/>
            <person name="van Ham R.C.H.J."/>
            <person name="Zhang S."/>
            <person name="Goodwin S.B."/>
            <person name="Grigoriev I.V."/>
            <person name="Collemare J."/>
            <person name="Bradshaw R.E."/>
        </authorList>
    </citation>
    <scope>NUCLEOTIDE SEQUENCE [LARGE SCALE GENOMIC DNA]</scope>
    <source>
        <strain evidence="7">NZE10 / CBS 128990</strain>
    </source>
</reference>
<evidence type="ECO:0000313" key="7">
    <source>
        <dbReference type="Proteomes" id="UP000016933"/>
    </source>
</evidence>
<feature type="transmembrane region" description="Helical" evidence="5">
    <location>
        <begin position="349"/>
        <end position="368"/>
    </location>
</feature>
<feature type="transmembrane region" description="Helical" evidence="5">
    <location>
        <begin position="62"/>
        <end position="90"/>
    </location>
</feature>
<sequence length="662" mass="73659">MPLNANEEALMGKPSTADIDYMHQRVEYAPEERSKIGKWTLVALILNRTIGSGIFLTPHRVLTGVGCVGGALCLWVLGALISICGLYVWLECGLSMPQRRVRGETEPRGVPRSGGDKNYLEFMFPDRGLRLPHFRTTCSFSIMFLLMYNLSGNAISFAIQVMTASGHYDRNSGDLPPRGIVIGIAIAALSLVVLLHAFSRNIGIFINNGFAIIKVGLLMTIICLGIAKAAGKFGGPGDVVRNNFTRDVWQTQRKDVGSWSNSLLLCMYAFSGYEQPFYVLAETKSPRKNFPGYTLVAMIIAAVLFVLVNISYLLVVDKSEVLPEQGGIPDSFDLATLFFNNLWEKDHQSAARAMAAVIAVCIFGNLWVMTFTAARVKQEIAKEGILPFSLMIATSYRTPYGMLKRAFARDARLDEPVERAPTAAFGLHWLTSVVLIAVTAPILDPRRTYSILISLYSYTIILILGFWVSFGLILTKFRKSHWHWQERRRYRPWMSPVHAILYCSATAFMLVAAFVPSQRGSPFHQSVTGIPWYIIPAIGITAPLWGLLWYGGFKFYESRIRCRQLVVSREAYWARDPGCPGEYVQLAEIIDHTWEVATRDDMSDEFEKPGAALLEARGMPVIQMASPISGDAGDDQLFEGGKAGGRVRGQDIDIARRLSDSF</sequence>
<evidence type="ECO:0000256" key="1">
    <source>
        <dbReference type="ARBA" id="ARBA00004141"/>
    </source>
</evidence>
<proteinExistence type="predicted"/>
<dbReference type="EMBL" id="KB446542">
    <property type="protein sequence ID" value="EME41367.1"/>
    <property type="molecule type" value="Genomic_DNA"/>
</dbReference>
<dbReference type="PANTHER" id="PTHR11785">
    <property type="entry name" value="AMINO ACID TRANSPORTER"/>
    <property type="match status" value="1"/>
</dbReference>
<evidence type="ECO:0000256" key="5">
    <source>
        <dbReference type="SAM" id="Phobius"/>
    </source>
</evidence>
<accession>N1PG66</accession>
<name>N1PG66_DOTSN</name>
<dbReference type="Gene3D" id="1.20.1740.10">
    <property type="entry name" value="Amino acid/polyamine transporter I"/>
    <property type="match status" value="1"/>
</dbReference>
<comment type="subcellular location">
    <subcellularLocation>
        <location evidence="1">Membrane</location>
        <topology evidence="1">Multi-pass membrane protein</topology>
    </subcellularLocation>
</comment>
<dbReference type="AlphaFoldDB" id="N1PG66"/>
<dbReference type="GO" id="GO:0016020">
    <property type="term" value="C:membrane"/>
    <property type="evidence" value="ECO:0007669"/>
    <property type="project" value="UniProtKB-SubCell"/>
</dbReference>
<dbReference type="STRING" id="675120.N1PG66"/>
<feature type="transmembrane region" description="Helical" evidence="5">
    <location>
        <begin position="293"/>
        <end position="315"/>
    </location>
</feature>
<organism evidence="6 7">
    <name type="scientific">Dothistroma septosporum (strain NZE10 / CBS 128990)</name>
    <name type="common">Red band needle blight fungus</name>
    <name type="synonym">Mycosphaerella pini</name>
    <dbReference type="NCBI Taxonomy" id="675120"/>
    <lineage>
        <taxon>Eukaryota</taxon>
        <taxon>Fungi</taxon>
        <taxon>Dikarya</taxon>
        <taxon>Ascomycota</taxon>
        <taxon>Pezizomycotina</taxon>
        <taxon>Dothideomycetes</taxon>
        <taxon>Dothideomycetidae</taxon>
        <taxon>Mycosphaerellales</taxon>
        <taxon>Mycosphaerellaceae</taxon>
        <taxon>Dothistroma</taxon>
    </lineage>
</organism>
<feature type="transmembrane region" description="Helical" evidence="5">
    <location>
        <begin position="179"/>
        <end position="198"/>
    </location>
</feature>
<dbReference type="Pfam" id="PF13520">
    <property type="entry name" value="AA_permease_2"/>
    <property type="match status" value="1"/>
</dbReference>
<dbReference type="InterPro" id="IPR002293">
    <property type="entry name" value="AA/rel_permease1"/>
</dbReference>
<feature type="transmembrane region" description="Helical" evidence="5">
    <location>
        <begin position="205"/>
        <end position="227"/>
    </location>
</feature>
<feature type="transmembrane region" description="Helical" evidence="5">
    <location>
        <begin position="455"/>
        <end position="475"/>
    </location>
</feature>
<evidence type="ECO:0008006" key="8">
    <source>
        <dbReference type="Google" id="ProtNLM"/>
    </source>
</evidence>
<keyword evidence="3 5" id="KW-1133">Transmembrane helix</keyword>
<dbReference type="PANTHER" id="PTHR11785:SF382">
    <property type="entry name" value="LOW-AFFINITY METHIONINE PERMEASE"/>
    <property type="match status" value="1"/>
</dbReference>
<dbReference type="HOGENOM" id="CLU_013661_1_1_1"/>
<feature type="transmembrane region" description="Helical" evidence="5">
    <location>
        <begin position="496"/>
        <end position="515"/>
    </location>
</feature>
<feature type="transmembrane region" description="Helical" evidence="5">
    <location>
        <begin position="262"/>
        <end position="281"/>
    </location>
</feature>
<dbReference type="OrthoDB" id="5982228at2759"/>
<keyword evidence="7" id="KW-1185">Reference proteome</keyword>
<evidence type="ECO:0000256" key="2">
    <source>
        <dbReference type="ARBA" id="ARBA00022692"/>
    </source>
</evidence>
<dbReference type="Proteomes" id="UP000016933">
    <property type="component" value="Unassembled WGS sequence"/>
</dbReference>
<dbReference type="OMA" id="YAFSGYE"/>
<evidence type="ECO:0000256" key="4">
    <source>
        <dbReference type="ARBA" id="ARBA00023136"/>
    </source>
</evidence>
<evidence type="ECO:0000313" key="6">
    <source>
        <dbReference type="EMBL" id="EME41367.1"/>
    </source>
</evidence>